<name>A0ABM8P4K4_9BURK</name>
<keyword evidence="3" id="KW-1185">Reference proteome</keyword>
<feature type="region of interest" description="Disordered" evidence="1">
    <location>
        <begin position="1"/>
        <end position="23"/>
    </location>
</feature>
<accession>A0ABM8P4K4</accession>
<comment type="caution">
    <text evidence="2">The sequence shown here is derived from an EMBL/GenBank/DDBJ whole genome shotgun (WGS) entry which is preliminary data.</text>
</comment>
<reference evidence="2 3" key="1">
    <citation type="submission" date="2020-10" db="EMBL/GenBank/DDBJ databases">
        <authorList>
            <person name="Peeters C."/>
        </authorList>
    </citation>
    <scope>NUCLEOTIDE SEQUENCE [LARGE SCALE GENOMIC DNA]</scope>
    <source>
        <strain evidence="2 3">LMG 27952</strain>
    </source>
</reference>
<evidence type="ECO:0000313" key="3">
    <source>
        <dbReference type="Proteomes" id="UP000656319"/>
    </source>
</evidence>
<sequence>MASSRRLVSATSISQASGAPAPAGADGFAATITTLRPASGHERAELIRDVIDAFRRLRNSIERFDRMLARGDGGAGGSGVGGTHAAQVGASLQPLLVALSRRVDLARFARQRELKRAIRDARRLDKTRDALFSDAFCLDTEALRRTAAELERLDAAFVGLGVEHVLAQHANAAEARSAAHSCEVPADRSAAKAKANAIAVTAVAAVATTLVREPAA</sequence>
<dbReference type="RefSeq" id="WP_201699553.1">
    <property type="nucleotide sequence ID" value="NZ_CAJHCQ010000020.1"/>
</dbReference>
<proteinExistence type="predicted"/>
<organism evidence="2 3">
    <name type="scientific">Paraburkholderia hiiakae</name>
    <dbReference type="NCBI Taxonomy" id="1081782"/>
    <lineage>
        <taxon>Bacteria</taxon>
        <taxon>Pseudomonadati</taxon>
        <taxon>Pseudomonadota</taxon>
        <taxon>Betaproteobacteria</taxon>
        <taxon>Burkholderiales</taxon>
        <taxon>Burkholderiaceae</taxon>
        <taxon>Paraburkholderia</taxon>
    </lineage>
</organism>
<gene>
    <name evidence="2" type="ORF">LMG27952_06032</name>
</gene>
<protein>
    <submittedName>
        <fullName evidence="2">Uncharacterized protein</fullName>
    </submittedName>
</protein>
<evidence type="ECO:0000256" key="1">
    <source>
        <dbReference type="SAM" id="MobiDB-lite"/>
    </source>
</evidence>
<evidence type="ECO:0000313" key="2">
    <source>
        <dbReference type="EMBL" id="CAD6556292.1"/>
    </source>
</evidence>
<dbReference type="EMBL" id="CAJHCQ010000020">
    <property type="protein sequence ID" value="CAD6556292.1"/>
    <property type="molecule type" value="Genomic_DNA"/>
</dbReference>
<dbReference type="Proteomes" id="UP000656319">
    <property type="component" value="Unassembled WGS sequence"/>
</dbReference>